<sequence length="212" mass="23595">MSVLLPNEEGELERYVFRQDCLDLSRDSTVDIFEFRQTYAAPRVIANPGFGRRKQAGVTEDAIDWEATRQHLASLLSLGLGIAFPMDTAQRGTEISDWKIIKRLTEAGLSVAEEAGHKERVICGAGAECVEDPGRCALAHVIDSYVSQIQFPAKQWSPNWSGPRGRHKNPLHPADLSTTYPPLQLCARSTLLLLSETVVPPFLCDRQTRPPR</sequence>
<organism evidence="1">
    <name type="scientific">marine sediment metagenome</name>
    <dbReference type="NCBI Taxonomy" id="412755"/>
    <lineage>
        <taxon>unclassified sequences</taxon>
        <taxon>metagenomes</taxon>
        <taxon>ecological metagenomes</taxon>
    </lineage>
</organism>
<dbReference type="InterPro" id="IPR009334">
    <property type="entry name" value="DUF993"/>
</dbReference>
<comment type="caution">
    <text evidence="1">The sequence shown here is derived from an EMBL/GenBank/DDBJ whole genome shotgun (WGS) entry which is preliminary data.</text>
</comment>
<gene>
    <name evidence="1" type="ORF">S12H4_05916</name>
</gene>
<proteinExistence type="predicted"/>
<reference evidence="1" key="1">
    <citation type="journal article" date="2014" name="Front. Microbiol.">
        <title>High frequency of phylogenetically diverse reductive dehalogenase-homologous genes in deep subseafloor sedimentary metagenomes.</title>
        <authorList>
            <person name="Kawai M."/>
            <person name="Futagami T."/>
            <person name="Toyoda A."/>
            <person name="Takaki Y."/>
            <person name="Nishi S."/>
            <person name="Hori S."/>
            <person name="Arai W."/>
            <person name="Tsubouchi T."/>
            <person name="Morono Y."/>
            <person name="Uchiyama I."/>
            <person name="Ito T."/>
            <person name="Fujiyama A."/>
            <person name="Inagaki F."/>
            <person name="Takami H."/>
        </authorList>
    </citation>
    <scope>NUCLEOTIDE SEQUENCE</scope>
    <source>
        <strain evidence="1">Expedition CK06-06</strain>
    </source>
</reference>
<accession>X1RTG6</accession>
<dbReference type="InterPro" id="IPR013785">
    <property type="entry name" value="Aldolase_TIM"/>
</dbReference>
<evidence type="ECO:0000313" key="1">
    <source>
        <dbReference type="EMBL" id="GAI66465.1"/>
    </source>
</evidence>
<dbReference type="Pfam" id="PF06187">
    <property type="entry name" value="DUF993"/>
    <property type="match status" value="1"/>
</dbReference>
<name>X1RTG6_9ZZZZ</name>
<dbReference type="EMBL" id="BARW01002015">
    <property type="protein sequence ID" value="GAI66465.1"/>
    <property type="molecule type" value="Genomic_DNA"/>
</dbReference>
<dbReference type="AlphaFoldDB" id="X1RTG6"/>
<protein>
    <submittedName>
        <fullName evidence="1">Uncharacterized protein</fullName>
    </submittedName>
</protein>
<dbReference type="Gene3D" id="3.20.20.70">
    <property type="entry name" value="Aldolase class I"/>
    <property type="match status" value="1"/>
</dbReference>